<name>A0A4D6HAF5_9EURY</name>
<evidence type="ECO:0000256" key="2">
    <source>
        <dbReference type="ARBA" id="ARBA00012720"/>
    </source>
</evidence>
<proteinExistence type="inferred from homology"/>
<accession>A0A4D6HAF5</accession>
<dbReference type="SUPFAM" id="SSF55945">
    <property type="entry name" value="TATA-box binding protein-like"/>
    <property type="match status" value="1"/>
</dbReference>
<dbReference type="STRING" id="1457250.GCA_000755225_02827"/>
<dbReference type="SUPFAM" id="SSF48150">
    <property type="entry name" value="DNA-glycosylase"/>
    <property type="match status" value="1"/>
</dbReference>
<dbReference type="Gene3D" id="1.10.340.30">
    <property type="entry name" value="Hypothetical protein, domain 2"/>
    <property type="match status" value="1"/>
</dbReference>
<evidence type="ECO:0000256" key="1">
    <source>
        <dbReference type="ARBA" id="ARBA00010679"/>
    </source>
</evidence>
<dbReference type="OrthoDB" id="14922at2157"/>
<dbReference type="AlphaFoldDB" id="A0A4D6HAF5"/>
<comment type="catalytic activity">
    <reaction evidence="3">
        <text>2'-deoxyribonucleotide-(2'-deoxyribose 5'-phosphate)-2'-deoxyribonucleotide-DNA = a 3'-end 2'-deoxyribonucleotide-(2,3-dehydro-2,3-deoxyribose 5'-phosphate)-DNA + a 5'-end 5'-phospho-2'-deoxyribonucleoside-DNA + H(+)</text>
        <dbReference type="Rhea" id="RHEA:66592"/>
        <dbReference type="Rhea" id="RHEA-COMP:13180"/>
        <dbReference type="Rhea" id="RHEA-COMP:16897"/>
        <dbReference type="Rhea" id="RHEA-COMP:17067"/>
        <dbReference type="ChEBI" id="CHEBI:15378"/>
        <dbReference type="ChEBI" id="CHEBI:136412"/>
        <dbReference type="ChEBI" id="CHEBI:157695"/>
        <dbReference type="ChEBI" id="CHEBI:167181"/>
        <dbReference type="EC" id="4.2.99.18"/>
    </reaction>
</comment>
<feature type="domain" description="HhH-GPD" evidence="4">
    <location>
        <begin position="141"/>
        <end position="305"/>
    </location>
</feature>
<dbReference type="PANTHER" id="PTHR10242">
    <property type="entry name" value="8-OXOGUANINE DNA GLYCOSYLASE"/>
    <property type="match status" value="1"/>
</dbReference>
<gene>
    <name evidence="5" type="ORF">DV733_02650</name>
</gene>
<keyword evidence="6" id="KW-1185">Reference proteome</keyword>
<evidence type="ECO:0000313" key="5">
    <source>
        <dbReference type="EMBL" id="QCC50196.1"/>
    </source>
</evidence>
<evidence type="ECO:0000259" key="4">
    <source>
        <dbReference type="SMART" id="SM00478"/>
    </source>
</evidence>
<evidence type="ECO:0000256" key="3">
    <source>
        <dbReference type="ARBA" id="ARBA00044632"/>
    </source>
</evidence>
<dbReference type="GO" id="GO:0140078">
    <property type="term" value="F:class I DNA-(apurinic or apyrimidinic site) endonuclease activity"/>
    <property type="evidence" value="ECO:0007669"/>
    <property type="project" value="UniProtKB-EC"/>
</dbReference>
<dbReference type="KEGG" id="hsn:DV733_02650"/>
<dbReference type="Proteomes" id="UP000296706">
    <property type="component" value="Chromosome"/>
</dbReference>
<dbReference type="GO" id="GO:0006284">
    <property type="term" value="P:base-excision repair"/>
    <property type="evidence" value="ECO:0007669"/>
    <property type="project" value="InterPro"/>
</dbReference>
<protein>
    <recommendedName>
        <fullName evidence="2">DNA-(apurinic or apyrimidinic site) lyase</fullName>
        <ecNumber evidence="2">4.2.99.18</ecNumber>
    </recommendedName>
</protein>
<organism evidence="5 6">
    <name type="scientific">Halapricum salinum</name>
    <dbReference type="NCBI Taxonomy" id="1457250"/>
    <lineage>
        <taxon>Archaea</taxon>
        <taxon>Methanobacteriati</taxon>
        <taxon>Methanobacteriota</taxon>
        <taxon>Stenosarchaea group</taxon>
        <taxon>Halobacteria</taxon>
        <taxon>Halobacteriales</taxon>
        <taxon>Haloarculaceae</taxon>
        <taxon>Halapricum</taxon>
    </lineage>
</organism>
<dbReference type="GeneID" id="39846729"/>
<dbReference type="InterPro" id="IPR011257">
    <property type="entry name" value="DNA_glycosylase"/>
</dbReference>
<dbReference type="RefSeq" id="WP_049993640.1">
    <property type="nucleotide sequence ID" value="NZ_CP031310.1"/>
</dbReference>
<reference evidence="5 6" key="1">
    <citation type="journal article" date="2019" name="Nat. Commun.">
        <title>A new type of DNA phosphorothioation-based antiviral system in archaea.</title>
        <authorList>
            <person name="Xiong L."/>
            <person name="Liu S."/>
            <person name="Chen S."/>
            <person name="Xiao Y."/>
            <person name="Zhu B."/>
            <person name="Gao Y."/>
            <person name="Zhang Y."/>
            <person name="Chen B."/>
            <person name="Luo J."/>
            <person name="Deng Z."/>
            <person name="Chen X."/>
            <person name="Wang L."/>
            <person name="Chen S."/>
        </authorList>
    </citation>
    <scope>NUCLEOTIDE SEQUENCE [LARGE SCALE GENOMIC DNA]</scope>
    <source>
        <strain evidence="5 6">CBA1105</strain>
    </source>
</reference>
<dbReference type="CDD" id="cd00056">
    <property type="entry name" value="ENDO3c"/>
    <property type="match status" value="1"/>
</dbReference>
<dbReference type="InterPro" id="IPR003265">
    <property type="entry name" value="HhH-GPD_domain"/>
</dbReference>
<dbReference type="Gene3D" id="1.10.1670.10">
    <property type="entry name" value="Helix-hairpin-Helix base-excision DNA repair enzymes (C-terminal)"/>
    <property type="match status" value="1"/>
</dbReference>
<dbReference type="InterPro" id="IPR052054">
    <property type="entry name" value="Oxidative_DNA_repair_enzyme"/>
</dbReference>
<dbReference type="InterPro" id="IPR023170">
    <property type="entry name" value="HhH_base_excis_C"/>
</dbReference>
<dbReference type="EMBL" id="CP031310">
    <property type="protein sequence ID" value="QCC50196.1"/>
    <property type="molecule type" value="Genomic_DNA"/>
</dbReference>
<dbReference type="SMART" id="SM00478">
    <property type="entry name" value="ENDO3c"/>
    <property type="match status" value="1"/>
</dbReference>
<dbReference type="Pfam" id="PF00730">
    <property type="entry name" value="HhH-GPD"/>
    <property type="match status" value="1"/>
</dbReference>
<sequence>MHSGTIDVSSLAGSLDLQATLESGQSYLWRREDGRMYEDGEQTGGEAWYVTVVRPDESGEARLDAGEPAVVRVRQRGGLLEWESTVDAEAVVRSLLRLDDDLPAIRAATPPDSLIDAAYERYWGMRLVRDPPFGALISFICSAQMRVSRIHDMQVALAEAFGDTVDFDGRSYHAFPTPVQLAAASEAELRDLGLGYRAPYVQRSAEMVASGEAHPAEARDLSYEDAREYLTQFVGVGEKVADCVLLFSLDFLEAVPLDTWIRKTIAEYYPDCDRGNYADTSRAIRERLGGEYAGYAQTYVFHHLRNGGDD</sequence>
<dbReference type="PANTHER" id="PTHR10242:SF2">
    <property type="entry name" value="N-GLYCOSYLASE_DNA LYASE"/>
    <property type="match status" value="1"/>
</dbReference>
<evidence type="ECO:0000313" key="6">
    <source>
        <dbReference type="Proteomes" id="UP000296706"/>
    </source>
</evidence>
<comment type="similarity">
    <text evidence="1">Belongs to the type-1 OGG1 family.</text>
</comment>
<dbReference type="EC" id="4.2.99.18" evidence="2"/>